<organism evidence="2 3">
    <name type="scientific">Populus alba x Populus x berolinensis</name>
    <dbReference type="NCBI Taxonomy" id="444605"/>
    <lineage>
        <taxon>Eukaryota</taxon>
        <taxon>Viridiplantae</taxon>
        <taxon>Streptophyta</taxon>
        <taxon>Embryophyta</taxon>
        <taxon>Tracheophyta</taxon>
        <taxon>Spermatophyta</taxon>
        <taxon>Magnoliopsida</taxon>
        <taxon>eudicotyledons</taxon>
        <taxon>Gunneridae</taxon>
        <taxon>Pentapetalae</taxon>
        <taxon>rosids</taxon>
        <taxon>fabids</taxon>
        <taxon>Malpighiales</taxon>
        <taxon>Salicaceae</taxon>
        <taxon>Saliceae</taxon>
        <taxon>Populus</taxon>
    </lineage>
</organism>
<keyword evidence="3" id="KW-1185">Reference proteome</keyword>
<comment type="caution">
    <text evidence="2">The sequence shown here is derived from an EMBL/GenBank/DDBJ whole genome shotgun (WGS) entry which is preliminary data.</text>
</comment>
<evidence type="ECO:0000313" key="2">
    <source>
        <dbReference type="EMBL" id="KAJ6974287.1"/>
    </source>
</evidence>
<evidence type="ECO:0000313" key="3">
    <source>
        <dbReference type="Proteomes" id="UP001164929"/>
    </source>
</evidence>
<feature type="signal peptide" evidence="1">
    <location>
        <begin position="1"/>
        <end position="18"/>
    </location>
</feature>
<sequence length="224" mass="25095">MFLHSVVLNLLSCTRCLAAEIRKLSSLLVHHILTLPESSNIGKLLSVELKFSVCCIQAPLELLESIELLLWTPSSGFPFVSFTYMPFSLNSRTRIELYSKELVTCLEGLELSELFSKTRAVVSIVGDSLISRQETTACVQRKQPILVLSDENILPRRFHVTTKSSDCCVSNLVHPNIIMSLLDNWTKDKQTKEGLYQVVTPSGKQRGCLVFRHNVGDDENLIGT</sequence>
<name>A0AAD6Q080_9ROSI</name>
<dbReference type="AlphaFoldDB" id="A0AAD6Q080"/>
<evidence type="ECO:0000256" key="1">
    <source>
        <dbReference type="SAM" id="SignalP"/>
    </source>
</evidence>
<protein>
    <submittedName>
        <fullName evidence="2">Uncharacterized protein</fullName>
    </submittedName>
</protein>
<keyword evidence="1" id="KW-0732">Signal</keyword>
<feature type="chain" id="PRO_5041932597" evidence="1">
    <location>
        <begin position="19"/>
        <end position="224"/>
    </location>
</feature>
<proteinExistence type="predicted"/>
<accession>A0AAD6Q080</accession>
<reference evidence="2" key="1">
    <citation type="journal article" date="2023" name="Mol. Ecol. Resour.">
        <title>Chromosome-level genome assembly of a triploid poplar Populus alba 'Berolinensis'.</title>
        <authorList>
            <person name="Chen S."/>
            <person name="Yu Y."/>
            <person name="Wang X."/>
            <person name="Wang S."/>
            <person name="Zhang T."/>
            <person name="Zhou Y."/>
            <person name="He R."/>
            <person name="Meng N."/>
            <person name="Wang Y."/>
            <person name="Liu W."/>
            <person name="Liu Z."/>
            <person name="Liu J."/>
            <person name="Guo Q."/>
            <person name="Huang H."/>
            <person name="Sederoff R.R."/>
            <person name="Wang G."/>
            <person name="Qu G."/>
            <person name="Chen S."/>
        </authorList>
    </citation>
    <scope>NUCLEOTIDE SEQUENCE</scope>
    <source>
        <strain evidence="2">SC-2020</strain>
    </source>
</reference>
<gene>
    <name evidence="2" type="ORF">NC653_030398</name>
</gene>
<dbReference type="EMBL" id="JAQIZT010000013">
    <property type="protein sequence ID" value="KAJ6974287.1"/>
    <property type="molecule type" value="Genomic_DNA"/>
</dbReference>
<dbReference type="Proteomes" id="UP001164929">
    <property type="component" value="Chromosome 13"/>
</dbReference>